<dbReference type="OrthoDB" id="9797341at2"/>
<evidence type="ECO:0000313" key="4">
    <source>
        <dbReference type="Proteomes" id="UP000435036"/>
    </source>
</evidence>
<dbReference type="SMART" id="SM00448">
    <property type="entry name" value="REC"/>
    <property type="match status" value="1"/>
</dbReference>
<dbReference type="EMBL" id="WSQA01000006">
    <property type="protein sequence ID" value="MVZ62463.1"/>
    <property type="molecule type" value="Genomic_DNA"/>
</dbReference>
<dbReference type="AlphaFoldDB" id="A0A6N8KYB5"/>
<feature type="modified residue" description="4-aspartylphosphate" evidence="1">
    <location>
        <position position="59"/>
    </location>
</feature>
<dbReference type="InterPro" id="IPR001789">
    <property type="entry name" value="Sig_transdc_resp-reg_receiver"/>
</dbReference>
<dbReference type="PANTHER" id="PTHR45566:SF2">
    <property type="entry name" value="NARL SUBFAMILY"/>
    <property type="match status" value="1"/>
</dbReference>
<comment type="caution">
    <text evidence="3">The sequence shown here is derived from an EMBL/GenBank/DDBJ whole genome shotgun (WGS) entry which is preliminary data.</text>
</comment>
<name>A0A6N8KYB5_9SPHI</name>
<sequence length="126" mass="14097">MKSINVALIDDNRICRETFKMILKQVPGYNFTVLFEAESLVGIDRKSNQQTSPDVILLDIMMPEIDGISGIPILNKLFPTTHIVMLTDLDNPEMKQQCADLGVNQYVIKSTAATKLAPTLINLFKD</sequence>
<dbReference type="Proteomes" id="UP000435036">
    <property type="component" value="Unassembled WGS sequence"/>
</dbReference>
<evidence type="ECO:0000259" key="2">
    <source>
        <dbReference type="PROSITE" id="PS50110"/>
    </source>
</evidence>
<dbReference type="SUPFAM" id="SSF52172">
    <property type="entry name" value="CheY-like"/>
    <property type="match status" value="1"/>
</dbReference>
<keyword evidence="1" id="KW-0597">Phosphoprotein</keyword>
<dbReference type="GO" id="GO:0000160">
    <property type="term" value="P:phosphorelay signal transduction system"/>
    <property type="evidence" value="ECO:0007669"/>
    <property type="project" value="InterPro"/>
</dbReference>
<reference evidence="3 4" key="1">
    <citation type="submission" date="2019-12" db="EMBL/GenBank/DDBJ databases">
        <authorList>
            <person name="Dong K."/>
        </authorList>
    </citation>
    <scope>NUCLEOTIDE SEQUENCE [LARGE SCALE GENOMIC DNA]</scope>
    <source>
        <strain evidence="3 4">JCM 31225</strain>
    </source>
</reference>
<organism evidence="3 4">
    <name type="scientific">Sphingobacterium humi</name>
    <dbReference type="NCBI Taxonomy" id="1796905"/>
    <lineage>
        <taxon>Bacteria</taxon>
        <taxon>Pseudomonadati</taxon>
        <taxon>Bacteroidota</taxon>
        <taxon>Sphingobacteriia</taxon>
        <taxon>Sphingobacteriales</taxon>
        <taxon>Sphingobacteriaceae</taxon>
        <taxon>Sphingobacterium</taxon>
    </lineage>
</organism>
<dbReference type="PROSITE" id="PS50110">
    <property type="entry name" value="RESPONSE_REGULATORY"/>
    <property type="match status" value="1"/>
</dbReference>
<dbReference type="Gene3D" id="3.40.50.2300">
    <property type="match status" value="1"/>
</dbReference>
<dbReference type="InterPro" id="IPR051015">
    <property type="entry name" value="EvgA-like"/>
</dbReference>
<dbReference type="PANTHER" id="PTHR45566">
    <property type="entry name" value="HTH-TYPE TRANSCRIPTIONAL REGULATOR YHJB-RELATED"/>
    <property type="match status" value="1"/>
</dbReference>
<dbReference type="CDD" id="cd17535">
    <property type="entry name" value="REC_NarL-like"/>
    <property type="match status" value="1"/>
</dbReference>
<protein>
    <submittedName>
        <fullName evidence="3">Response regulator</fullName>
    </submittedName>
</protein>
<accession>A0A6N8KYB5</accession>
<evidence type="ECO:0000256" key="1">
    <source>
        <dbReference type="PROSITE-ProRule" id="PRU00169"/>
    </source>
</evidence>
<dbReference type="Pfam" id="PF00072">
    <property type="entry name" value="Response_reg"/>
    <property type="match status" value="1"/>
</dbReference>
<dbReference type="InterPro" id="IPR058245">
    <property type="entry name" value="NreC/VraR/RcsB-like_REC"/>
</dbReference>
<proteinExistence type="predicted"/>
<dbReference type="InterPro" id="IPR011006">
    <property type="entry name" value="CheY-like_superfamily"/>
</dbReference>
<gene>
    <name evidence="3" type="ORF">GQF63_10545</name>
</gene>
<feature type="domain" description="Response regulatory" evidence="2">
    <location>
        <begin position="5"/>
        <end position="124"/>
    </location>
</feature>
<dbReference type="RefSeq" id="WP_160369185.1">
    <property type="nucleotide sequence ID" value="NZ_WSQA01000006.1"/>
</dbReference>
<keyword evidence="4" id="KW-1185">Reference proteome</keyword>
<evidence type="ECO:0000313" key="3">
    <source>
        <dbReference type="EMBL" id="MVZ62463.1"/>
    </source>
</evidence>